<sequence length="375" mass="40608">APAQAGAQYLPETGTLGPCLRRGTTTCPHPHPRLPRARDRFAPPAAPVRQAVARSAPQAHRGGHERGQRRGPRPHAVGGRAHPRARRPPDRGRGQADAADADLRRGRAVRLPRHPPPQARRRSGVHPYRHPAPRRCGGRQRHPAGQAHRQPHLGQSGERAGRRFPLLALVRADGRGRVLEGAPHPQPRLRGDRGGRGRPAHRPAPDRHGRGQVSPHHQRQDRCPVRRRLPHRAGGGGSRRGGGAGAGGLWPQPRHRLPAGGRRDRLHQLGRDQRQGPGRRLPRRQDDPADHPRLRPRQRGGPALLAGGDLRRAGERRRPRPRRPSAAEHGSDQRHAGASTPVCATGTGRAGALSVEQGESGADGGRRVRSGSGVL</sequence>
<feature type="compositionally biased region" description="Gly residues" evidence="1">
    <location>
        <begin position="233"/>
        <end position="248"/>
    </location>
</feature>
<feature type="compositionally biased region" description="Basic residues" evidence="1">
    <location>
        <begin position="106"/>
        <end position="142"/>
    </location>
</feature>
<feature type="compositionally biased region" description="Basic residues" evidence="1">
    <location>
        <begin position="314"/>
        <end position="323"/>
    </location>
</feature>
<reference evidence="2" key="1">
    <citation type="submission" date="2020-02" db="EMBL/GenBank/DDBJ databases">
        <authorList>
            <person name="Meier V. D."/>
        </authorList>
    </citation>
    <scope>NUCLEOTIDE SEQUENCE</scope>
    <source>
        <strain evidence="2">AVDCRST_MAG31</strain>
    </source>
</reference>
<feature type="non-terminal residue" evidence="2">
    <location>
        <position position="1"/>
    </location>
</feature>
<organism evidence="2">
    <name type="scientific">uncultured Sphingomonas sp</name>
    <dbReference type="NCBI Taxonomy" id="158754"/>
    <lineage>
        <taxon>Bacteria</taxon>
        <taxon>Pseudomonadati</taxon>
        <taxon>Pseudomonadota</taxon>
        <taxon>Alphaproteobacteria</taxon>
        <taxon>Sphingomonadales</taxon>
        <taxon>Sphingomonadaceae</taxon>
        <taxon>Sphingomonas</taxon>
        <taxon>environmental samples</taxon>
    </lineage>
</organism>
<feature type="compositionally biased region" description="Basic and acidic residues" evidence="1">
    <location>
        <begin position="261"/>
        <end position="274"/>
    </location>
</feature>
<protein>
    <submittedName>
        <fullName evidence="2">Decaprenyl diphosphate synthase</fullName>
        <ecNumber evidence="2">2.5.1.91</ecNumber>
    </submittedName>
</protein>
<feature type="compositionally biased region" description="Basic and acidic residues" evidence="1">
    <location>
        <begin position="283"/>
        <end position="293"/>
    </location>
</feature>
<accession>A0A6J4TV28</accession>
<evidence type="ECO:0000313" key="2">
    <source>
        <dbReference type="EMBL" id="CAA9531772.1"/>
    </source>
</evidence>
<proteinExistence type="predicted"/>
<feature type="region of interest" description="Disordered" evidence="1">
    <location>
        <begin position="177"/>
        <end position="375"/>
    </location>
</feature>
<gene>
    <name evidence="2" type="ORF">AVDCRST_MAG31-2457</name>
</gene>
<feature type="compositionally biased region" description="Basic and acidic residues" evidence="1">
    <location>
        <begin position="325"/>
        <end position="335"/>
    </location>
</feature>
<feature type="compositionally biased region" description="Low complexity" evidence="1">
    <location>
        <begin position="299"/>
        <end position="308"/>
    </location>
</feature>
<keyword evidence="2" id="KW-0808">Transferase</keyword>
<dbReference type="EC" id="2.5.1.91" evidence="2"/>
<evidence type="ECO:0000256" key="1">
    <source>
        <dbReference type="SAM" id="MobiDB-lite"/>
    </source>
</evidence>
<feature type="non-terminal residue" evidence="2">
    <location>
        <position position="375"/>
    </location>
</feature>
<dbReference type="EMBL" id="CADCWA010000187">
    <property type="protein sequence ID" value="CAA9531772.1"/>
    <property type="molecule type" value="Genomic_DNA"/>
</dbReference>
<feature type="compositionally biased region" description="Low complexity" evidence="1">
    <location>
        <begin position="47"/>
        <end position="57"/>
    </location>
</feature>
<dbReference type="GO" id="GO:0097269">
    <property type="term" value="F:all-trans-decaprenyl-diphosphate synthase activity"/>
    <property type="evidence" value="ECO:0007669"/>
    <property type="project" value="UniProtKB-EC"/>
</dbReference>
<name>A0A6J4TV28_9SPHN</name>
<feature type="region of interest" description="Disordered" evidence="1">
    <location>
        <begin position="1"/>
        <end position="161"/>
    </location>
</feature>
<dbReference type="AlphaFoldDB" id="A0A6J4TV28"/>